<dbReference type="OrthoDB" id="380578at2157"/>
<accession>G7VFZ5</accession>
<dbReference type="BioCyc" id="PSP1104324:GJSN-336-MONOMER"/>
<dbReference type="AlphaFoldDB" id="G7VFZ5"/>
<dbReference type="HOGENOM" id="CLU_190410_0_0_2"/>
<sequence>MENVESIKVRGDTKRRLIQFRVKLEARLGRRVSLAVSYLLDSAESPDVEGLAAAVAEAGRIPG</sequence>
<dbReference type="KEGG" id="pyr:P186_0347"/>
<proteinExistence type="predicted"/>
<name>G7VFZ5_9CREN</name>
<organism evidence="1 2">
    <name type="scientific">Pyrobaculum ferrireducens</name>
    <dbReference type="NCBI Taxonomy" id="1104324"/>
    <lineage>
        <taxon>Archaea</taxon>
        <taxon>Thermoproteota</taxon>
        <taxon>Thermoprotei</taxon>
        <taxon>Thermoproteales</taxon>
        <taxon>Thermoproteaceae</taxon>
        <taxon>Pyrobaculum</taxon>
    </lineage>
</organism>
<dbReference type="eggNOG" id="arCOG07723">
    <property type="taxonomic scope" value="Archaea"/>
</dbReference>
<evidence type="ECO:0000313" key="1">
    <source>
        <dbReference type="EMBL" id="AET31802.1"/>
    </source>
</evidence>
<reference evidence="1 2" key="1">
    <citation type="journal article" date="2012" name="J. Bacteriol.">
        <title>Complete genome sequence of strain 1860, a crenarchaeon of the genus pyrobaculum able to grow with various electron acceptors.</title>
        <authorList>
            <person name="Mardanov A.V."/>
            <person name="Gumerov V.M."/>
            <person name="Slobodkina G.B."/>
            <person name="Beletsky A.V."/>
            <person name="Bonch-Osmolovskaya E.A."/>
            <person name="Ravin N.V."/>
            <person name="Skryabin K.G."/>
        </authorList>
    </citation>
    <scope>NUCLEOTIDE SEQUENCE [LARGE SCALE GENOMIC DNA]</scope>
    <source>
        <strain evidence="1 2">1860</strain>
    </source>
</reference>
<dbReference type="EMBL" id="CP003098">
    <property type="protein sequence ID" value="AET31802.1"/>
    <property type="molecule type" value="Genomic_DNA"/>
</dbReference>
<keyword evidence="2" id="KW-1185">Reference proteome</keyword>
<protein>
    <submittedName>
        <fullName evidence="1">Uncharacterized protein</fullName>
    </submittedName>
</protein>
<gene>
    <name evidence="1" type="ORF">P186_0347</name>
</gene>
<dbReference type="STRING" id="1104324.P186_0347"/>
<dbReference type="Proteomes" id="UP000005867">
    <property type="component" value="Chromosome"/>
</dbReference>
<evidence type="ECO:0000313" key="2">
    <source>
        <dbReference type="Proteomes" id="UP000005867"/>
    </source>
</evidence>